<dbReference type="SUPFAM" id="SSF56104">
    <property type="entry name" value="SAICAR synthase-like"/>
    <property type="match status" value="1"/>
</dbReference>
<feature type="region of interest" description="Disordered" evidence="5">
    <location>
        <begin position="186"/>
        <end position="268"/>
    </location>
</feature>
<dbReference type="AlphaFoldDB" id="A0A8J7NIB3"/>
<keyword evidence="3 4" id="KW-0418">Kinase</keyword>
<sequence length="483" mass="53719">MPSGQRPQQNWTRTSVSCNSGARQEQWSAVILSSLPILCSLSSSTAVQLLEAQPSPLYREPQKFGGTPSPSPSVLKPAAHPWVVDSRLIPASQCLAGPHAGMVLLNGVEDGELRTRVRLEPFTHQVGGHAGMMRYNETTICKPLFSNELGFYQSLPPEMQAFTPRFKGLISVSLERDSSGQLALVASPHKDNQSPAPPSPRAHRHKKTKASSPDHQEIRESPLQDRSHHDRTLGCTGRGLGSDVPFHMEDPNGNESKPSEQNSHNPWGLHCHRAQLSRMSSQGASNVLHWFVLLENVVWPFMRPCVLDLKMGTRQHGDDAPEEKKRRHMKKCEQSTSSSLGLRLGGMQVFQVTSDHFLCRNKYYGRTLSGAGLRQALCQFLHNGRWVRRELIGPILQRLGQLRAVLQRQGSYRFYSSSLLLIYEGVESPSASPSVDVRMIDFAHTTFRGAHHSHTPAYDGPDQGYIFGLDNLIGILKEIRDGE</sequence>
<organism evidence="6 7">
    <name type="scientific">Atractosteus spatula</name>
    <name type="common">Alligator gar</name>
    <name type="synonym">Lepisosteus spatula</name>
    <dbReference type="NCBI Taxonomy" id="7917"/>
    <lineage>
        <taxon>Eukaryota</taxon>
        <taxon>Metazoa</taxon>
        <taxon>Chordata</taxon>
        <taxon>Craniata</taxon>
        <taxon>Vertebrata</taxon>
        <taxon>Euteleostomi</taxon>
        <taxon>Actinopterygii</taxon>
        <taxon>Neopterygii</taxon>
        <taxon>Holostei</taxon>
        <taxon>Semionotiformes</taxon>
        <taxon>Lepisosteidae</taxon>
        <taxon>Atractosteus</taxon>
    </lineage>
</organism>
<dbReference type="PANTHER" id="PTHR12400:SF73">
    <property type="entry name" value="INOSITOL HEXAKISPHOSPHATE KINASE 1"/>
    <property type="match status" value="1"/>
</dbReference>
<comment type="caution">
    <text evidence="6">The sequence shown here is derived from an EMBL/GenBank/DDBJ whole genome shotgun (WGS) entry which is preliminary data.</text>
</comment>
<dbReference type="InterPro" id="IPR005522">
    <property type="entry name" value="IPK"/>
</dbReference>
<feature type="compositionally biased region" description="Polar residues" evidence="5">
    <location>
        <begin position="253"/>
        <end position="265"/>
    </location>
</feature>
<feature type="region of interest" description="Disordered" evidence="5">
    <location>
        <begin position="313"/>
        <end position="332"/>
    </location>
</feature>
<dbReference type="GO" id="GO:0046854">
    <property type="term" value="P:phosphatidylinositol phosphate biosynthetic process"/>
    <property type="evidence" value="ECO:0007669"/>
    <property type="project" value="TreeGrafter"/>
</dbReference>
<dbReference type="PANTHER" id="PTHR12400">
    <property type="entry name" value="INOSITOL POLYPHOSPHATE KINASE"/>
    <property type="match status" value="1"/>
</dbReference>
<dbReference type="Gene3D" id="3.30.470.160">
    <property type="entry name" value="Inositol polyphosphate kinase"/>
    <property type="match status" value="1"/>
</dbReference>
<feature type="compositionally biased region" description="Basic and acidic residues" evidence="5">
    <location>
        <begin position="212"/>
        <end position="232"/>
    </location>
</feature>
<dbReference type="EC" id="2.7.-.-" evidence="4"/>
<evidence type="ECO:0000313" key="6">
    <source>
        <dbReference type="EMBL" id="MBN3312400.1"/>
    </source>
</evidence>
<evidence type="ECO:0000256" key="3">
    <source>
        <dbReference type="ARBA" id="ARBA00022777"/>
    </source>
</evidence>
<dbReference type="GO" id="GO:0005634">
    <property type="term" value="C:nucleus"/>
    <property type="evidence" value="ECO:0007669"/>
    <property type="project" value="TreeGrafter"/>
</dbReference>
<gene>
    <name evidence="6" type="primary">Ip6k3</name>
    <name evidence="6" type="ORF">GTO95_0003771</name>
</gene>
<feature type="non-terminal residue" evidence="6">
    <location>
        <position position="483"/>
    </location>
</feature>
<dbReference type="GO" id="GO:0032958">
    <property type="term" value="P:inositol phosphate biosynthetic process"/>
    <property type="evidence" value="ECO:0007669"/>
    <property type="project" value="InterPro"/>
</dbReference>
<evidence type="ECO:0000256" key="4">
    <source>
        <dbReference type="RuleBase" id="RU363090"/>
    </source>
</evidence>
<dbReference type="GO" id="GO:0005737">
    <property type="term" value="C:cytoplasm"/>
    <property type="evidence" value="ECO:0007669"/>
    <property type="project" value="TreeGrafter"/>
</dbReference>
<feature type="non-terminal residue" evidence="6">
    <location>
        <position position="1"/>
    </location>
</feature>
<dbReference type="GO" id="GO:0000828">
    <property type="term" value="F:inositol hexakisphosphate kinase activity"/>
    <property type="evidence" value="ECO:0007669"/>
    <property type="project" value="TreeGrafter"/>
</dbReference>
<evidence type="ECO:0000256" key="2">
    <source>
        <dbReference type="ARBA" id="ARBA00022679"/>
    </source>
</evidence>
<evidence type="ECO:0000256" key="5">
    <source>
        <dbReference type="SAM" id="MobiDB-lite"/>
    </source>
</evidence>
<protein>
    <recommendedName>
        <fullName evidence="4">Kinase</fullName>
        <ecNumber evidence="4">2.7.-.-</ecNumber>
    </recommendedName>
</protein>
<evidence type="ECO:0000313" key="7">
    <source>
        <dbReference type="Proteomes" id="UP000736164"/>
    </source>
</evidence>
<dbReference type="Proteomes" id="UP000736164">
    <property type="component" value="Unassembled WGS sequence"/>
</dbReference>
<dbReference type="EMBL" id="JAAWVO010005217">
    <property type="protein sequence ID" value="MBN3312400.1"/>
    <property type="molecule type" value="Genomic_DNA"/>
</dbReference>
<dbReference type="InterPro" id="IPR038286">
    <property type="entry name" value="IPK_sf"/>
</dbReference>
<dbReference type="Pfam" id="PF03770">
    <property type="entry name" value="IPK"/>
    <property type="match status" value="1"/>
</dbReference>
<accession>A0A8J7NIB3</accession>
<reference evidence="6" key="1">
    <citation type="journal article" date="2021" name="Cell">
        <title>Tracing the genetic footprints of vertebrate landing in non-teleost ray-finned fishes.</title>
        <authorList>
            <person name="Bi X."/>
            <person name="Wang K."/>
            <person name="Yang L."/>
            <person name="Pan H."/>
            <person name="Jiang H."/>
            <person name="Wei Q."/>
            <person name="Fang M."/>
            <person name="Yu H."/>
            <person name="Zhu C."/>
            <person name="Cai Y."/>
            <person name="He Y."/>
            <person name="Gan X."/>
            <person name="Zeng H."/>
            <person name="Yu D."/>
            <person name="Zhu Y."/>
            <person name="Jiang H."/>
            <person name="Qiu Q."/>
            <person name="Yang H."/>
            <person name="Zhang Y.E."/>
            <person name="Wang W."/>
            <person name="Zhu M."/>
            <person name="He S."/>
            <person name="Zhang G."/>
        </authorList>
    </citation>
    <scope>NUCLEOTIDE SEQUENCE</scope>
    <source>
        <strain evidence="6">Allg_001</strain>
    </source>
</reference>
<name>A0A8J7NIB3_ATRSP</name>
<keyword evidence="2 4" id="KW-0808">Transferase</keyword>
<proteinExistence type="inferred from homology"/>
<evidence type="ECO:0000256" key="1">
    <source>
        <dbReference type="ARBA" id="ARBA00007374"/>
    </source>
</evidence>
<feature type="compositionally biased region" description="Basic and acidic residues" evidence="5">
    <location>
        <begin position="315"/>
        <end position="324"/>
    </location>
</feature>
<comment type="similarity">
    <text evidence="1 4">Belongs to the inositol phosphokinase (IPK) family.</text>
</comment>
<keyword evidence="7" id="KW-1185">Reference proteome</keyword>